<sequence>MSRSTSMSIASSPPSPEEERHASQSSQFVAGIAGAALSLEAPRLDARDDEARFGNAQNECSDGWAGACVASDVFPRFWNAGGGRFSGLALEGCCCAE</sequence>
<evidence type="ECO:0000313" key="2">
    <source>
        <dbReference type="EMBL" id="KAL3418089.1"/>
    </source>
</evidence>
<keyword evidence="3" id="KW-1185">Reference proteome</keyword>
<evidence type="ECO:0000313" key="3">
    <source>
        <dbReference type="Proteomes" id="UP001629113"/>
    </source>
</evidence>
<feature type="compositionally biased region" description="Low complexity" evidence="1">
    <location>
        <begin position="1"/>
        <end position="12"/>
    </location>
</feature>
<protein>
    <submittedName>
        <fullName evidence="2">Uncharacterized protein</fullName>
    </submittedName>
</protein>
<reference evidence="2 3" key="1">
    <citation type="submission" date="2024-06" db="EMBL/GenBank/DDBJ databases">
        <title>Complete genome of Phlyctema vagabunda strain 19-DSS-EL-015.</title>
        <authorList>
            <person name="Fiorenzani C."/>
        </authorList>
    </citation>
    <scope>NUCLEOTIDE SEQUENCE [LARGE SCALE GENOMIC DNA]</scope>
    <source>
        <strain evidence="2 3">19-DSS-EL-015</strain>
    </source>
</reference>
<organism evidence="2 3">
    <name type="scientific">Phlyctema vagabunda</name>
    <dbReference type="NCBI Taxonomy" id="108571"/>
    <lineage>
        <taxon>Eukaryota</taxon>
        <taxon>Fungi</taxon>
        <taxon>Dikarya</taxon>
        <taxon>Ascomycota</taxon>
        <taxon>Pezizomycotina</taxon>
        <taxon>Leotiomycetes</taxon>
        <taxon>Helotiales</taxon>
        <taxon>Dermateaceae</taxon>
        <taxon>Phlyctema</taxon>
    </lineage>
</organism>
<dbReference type="EMBL" id="JBFCZG010000009">
    <property type="protein sequence ID" value="KAL3418089.1"/>
    <property type="molecule type" value="Genomic_DNA"/>
</dbReference>
<dbReference type="Proteomes" id="UP001629113">
    <property type="component" value="Unassembled WGS sequence"/>
</dbReference>
<name>A0ABR4P458_9HELO</name>
<comment type="caution">
    <text evidence="2">The sequence shown here is derived from an EMBL/GenBank/DDBJ whole genome shotgun (WGS) entry which is preliminary data.</text>
</comment>
<feature type="region of interest" description="Disordered" evidence="1">
    <location>
        <begin position="1"/>
        <end position="26"/>
    </location>
</feature>
<evidence type="ECO:0000256" key="1">
    <source>
        <dbReference type="SAM" id="MobiDB-lite"/>
    </source>
</evidence>
<proteinExistence type="predicted"/>
<accession>A0ABR4P458</accession>
<gene>
    <name evidence="2" type="ORF">PVAG01_09804</name>
</gene>